<reference evidence="1 2" key="1">
    <citation type="submission" date="2020-04" db="EMBL/GenBank/DDBJ databases">
        <authorList>
            <person name="Klaysubun C."/>
            <person name="Duangmal K."/>
            <person name="Lipun K."/>
        </authorList>
    </citation>
    <scope>NUCLEOTIDE SEQUENCE [LARGE SCALE GENOMIC DNA]</scope>
    <source>
        <strain evidence="1 2">DSM 45300</strain>
    </source>
</reference>
<dbReference type="Proteomes" id="UP000586918">
    <property type="component" value="Unassembled WGS sequence"/>
</dbReference>
<organism evidence="1 2">
    <name type="scientific">Pseudonocardia bannensis</name>
    <dbReference type="NCBI Taxonomy" id="630973"/>
    <lineage>
        <taxon>Bacteria</taxon>
        <taxon>Bacillati</taxon>
        <taxon>Actinomycetota</taxon>
        <taxon>Actinomycetes</taxon>
        <taxon>Pseudonocardiales</taxon>
        <taxon>Pseudonocardiaceae</taxon>
        <taxon>Pseudonocardia</taxon>
    </lineage>
</organism>
<dbReference type="AlphaFoldDB" id="A0A848DPM6"/>
<proteinExistence type="predicted"/>
<comment type="caution">
    <text evidence="1">The sequence shown here is derived from an EMBL/GenBank/DDBJ whole genome shotgun (WGS) entry which is preliminary data.</text>
</comment>
<evidence type="ECO:0000313" key="1">
    <source>
        <dbReference type="EMBL" id="NMH94473.1"/>
    </source>
</evidence>
<accession>A0A848DPM6</accession>
<dbReference type="RefSeq" id="WP_169415159.1">
    <property type="nucleotide sequence ID" value="NZ_JAAXKZ010000113.1"/>
</dbReference>
<keyword evidence="2" id="KW-1185">Reference proteome</keyword>
<dbReference type="EMBL" id="JAAXKZ010000113">
    <property type="protein sequence ID" value="NMH94473.1"/>
    <property type="molecule type" value="Genomic_DNA"/>
</dbReference>
<gene>
    <name evidence="1" type="ORF">HF519_23425</name>
</gene>
<sequence length="213" mass="24022">MTDRFLPLFDPAVEEPPSSVIELYFETPTSLGLLYTFSQRFDQPRLVEAVREAHEAGIAAALEAIADVALLKVGEHIEIPGKPSMGRYLPGRLSLTRVSHTYTGDPGDIARFHDHVFIGRAGIADHDGERWPLATEDLRRGLRTFAVCHIGGIHVSLRESIGARWSEERTWMGFQELTYPDLGQYVADFPRQYCRYGLSSPARWNVVDIIERL</sequence>
<protein>
    <submittedName>
        <fullName evidence="1">Uncharacterized protein</fullName>
    </submittedName>
</protein>
<name>A0A848DPM6_9PSEU</name>
<evidence type="ECO:0000313" key="2">
    <source>
        <dbReference type="Proteomes" id="UP000586918"/>
    </source>
</evidence>